<keyword evidence="6" id="KW-0915">Sodium</keyword>
<organism evidence="8 9">
    <name type="scientific">Pleurodeles waltl</name>
    <name type="common">Iberian ribbed newt</name>
    <dbReference type="NCBI Taxonomy" id="8319"/>
    <lineage>
        <taxon>Eukaryota</taxon>
        <taxon>Metazoa</taxon>
        <taxon>Chordata</taxon>
        <taxon>Craniata</taxon>
        <taxon>Vertebrata</taxon>
        <taxon>Euteleostomi</taxon>
        <taxon>Amphibia</taxon>
        <taxon>Batrachia</taxon>
        <taxon>Caudata</taxon>
        <taxon>Salamandroidea</taxon>
        <taxon>Salamandridae</taxon>
        <taxon>Pleurodelinae</taxon>
        <taxon>Pleurodeles</taxon>
    </lineage>
</organism>
<dbReference type="GO" id="GO:0015138">
    <property type="term" value="F:fumarate transmembrane transporter activity"/>
    <property type="evidence" value="ECO:0007669"/>
    <property type="project" value="TreeGrafter"/>
</dbReference>
<feature type="compositionally biased region" description="Basic residues" evidence="7">
    <location>
        <begin position="22"/>
        <end position="34"/>
    </location>
</feature>
<evidence type="ECO:0000256" key="5">
    <source>
        <dbReference type="ARBA" id="ARBA00023136"/>
    </source>
</evidence>
<proteinExistence type="inferred from homology"/>
<reference evidence="8" key="1">
    <citation type="journal article" date="2022" name="bioRxiv">
        <title>Sequencing and chromosome-scale assembly of the giantPleurodeles waltlgenome.</title>
        <authorList>
            <person name="Brown T."/>
            <person name="Elewa A."/>
            <person name="Iarovenko S."/>
            <person name="Subramanian E."/>
            <person name="Araus A.J."/>
            <person name="Petzold A."/>
            <person name="Susuki M."/>
            <person name="Suzuki K.-i.T."/>
            <person name="Hayashi T."/>
            <person name="Toyoda A."/>
            <person name="Oliveira C."/>
            <person name="Osipova E."/>
            <person name="Leigh N.D."/>
            <person name="Simon A."/>
            <person name="Yun M.H."/>
        </authorList>
    </citation>
    <scope>NUCLEOTIDE SEQUENCE</scope>
    <source>
        <strain evidence="8">20211129_DDA</strain>
        <tissue evidence="8">Liver</tissue>
    </source>
</reference>
<evidence type="ECO:0000256" key="3">
    <source>
        <dbReference type="ARBA" id="ARBA00022692"/>
    </source>
</evidence>
<dbReference type="InterPro" id="IPR001898">
    <property type="entry name" value="SLC13A/DASS"/>
</dbReference>
<keyword evidence="4" id="KW-1133">Transmembrane helix</keyword>
<dbReference type="AlphaFoldDB" id="A0AAV7UBJ7"/>
<keyword evidence="9" id="KW-1185">Reference proteome</keyword>
<evidence type="ECO:0000313" key="8">
    <source>
        <dbReference type="EMBL" id="KAJ1186305.1"/>
    </source>
</evidence>
<protein>
    <submittedName>
        <fullName evidence="8">Uncharacterized protein</fullName>
    </submittedName>
</protein>
<dbReference type="EMBL" id="JANPWB010000005">
    <property type="protein sequence ID" value="KAJ1186305.1"/>
    <property type="molecule type" value="Genomic_DNA"/>
</dbReference>
<dbReference type="GO" id="GO:0017153">
    <property type="term" value="F:sodium:dicarboxylate symporter activity"/>
    <property type="evidence" value="ECO:0007669"/>
    <property type="project" value="TreeGrafter"/>
</dbReference>
<dbReference type="Pfam" id="PF00939">
    <property type="entry name" value="Na_sulph_symp"/>
    <property type="match status" value="1"/>
</dbReference>
<evidence type="ECO:0000313" key="9">
    <source>
        <dbReference type="Proteomes" id="UP001066276"/>
    </source>
</evidence>
<dbReference type="GO" id="GO:0015141">
    <property type="term" value="F:succinate transmembrane transporter activity"/>
    <property type="evidence" value="ECO:0007669"/>
    <property type="project" value="TreeGrafter"/>
</dbReference>
<dbReference type="GO" id="GO:0071285">
    <property type="term" value="P:cellular response to lithium ion"/>
    <property type="evidence" value="ECO:0007669"/>
    <property type="project" value="TreeGrafter"/>
</dbReference>
<accession>A0AAV7UBJ7</accession>
<gene>
    <name evidence="8" type="ORF">NDU88_003088</name>
</gene>
<feature type="region of interest" description="Disordered" evidence="7">
    <location>
        <begin position="1"/>
        <end position="61"/>
    </location>
</feature>
<evidence type="ECO:0000256" key="6">
    <source>
        <dbReference type="ARBA" id="ARBA00023201"/>
    </source>
</evidence>
<comment type="caution">
    <text evidence="8">The sequence shown here is derived from an EMBL/GenBank/DDBJ whole genome shotgun (WGS) entry which is preliminary data.</text>
</comment>
<dbReference type="PANTHER" id="PTHR10283">
    <property type="entry name" value="SOLUTE CARRIER FAMILY 13 MEMBER"/>
    <property type="match status" value="1"/>
</dbReference>
<sequence length="114" mass="12777">MCWKKRASSSKETRRLQPLTRAKGRCSHERKGKVGTREQEAREGKAHDARSNGHTYRKDEGQILSEEENRMKEENHLKLCKGMSLCVCYSASIGGIATLTGTAPNLVLKGQMDE</sequence>
<comment type="similarity">
    <text evidence="2">Belongs to the SLC13A/DASS transporter (TC 2.A.47) family. NADC subfamily.</text>
</comment>
<evidence type="ECO:0000256" key="7">
    <source>
        <dbReference type="SAM" id="MobiDB-lite"/>
    </source>
</evidence>
<evidence type="ECO:0000256" key="4">
    <source>
        <dbReference type="ARBA" id="ARBA00022989"/>
    </source>
</evidence>
<keyword evidence="5" id="KW-0472">Membrane</keyword>
<evidence type="ECO:0000256" key="1">
    <source>
        <dbReference type="ARBA" id="ARBA00004141"/>
    </source>
</evidence>
<comment type="subcellular location">
    <subcellularLocation>
        <location evidence="1">Membrane</location>
        <topology evidence="1">Multi-pass membrane protein</topology>
    </subcellularLocation>
</comment>
<keyword evidence="3" id="KW-0812">Transmembrane</keyword>
<keyword evidence="6" id="KW-0813">Transport</keyword>
<keyword evidence="6" id="KW-0406">Ion transport</keyword>
<feature type="compositionally biased region" description="Basic and acidic residues" evidence="7">
    <location>
        <begin position="35"/>
        <end position="61"/>
    </location>
</feature>
<dbReference type="GO" id="GO:0005886">
    <property type="term" value="C:plasma membrane"/>
    <property type="evidence" value="ECO:0007669"/>
    <property type="project" value="TreeGrafter"/>
</dbReference>
<evidence type="ECO:0000256" key="2">
    <source>
        <dbReference type="ARBA" id="ARBA00006772"/>
    </source>
</evidence>
<dbReference type="Proteomes" id="UP001066276">
    <property type="component" value="Chromosome 3_1"/>
</dbReference>
<keyword evidence="6" id="KW-0739">Sodium transport</keyword>
<dbReference type="GO" id="GO:0015139">
    <property type="term" value="F:alpha-ketoglutarate transmembrane transporter activity"/>
    <property type="evidence" value="ECO:0007669"/>
    <property type="project" value="TreeGrafter"/>
</dbReference>
<dbReference type="PANTHER" id="PTHR10283:SF82">
    <property type="entry name" value="SOLUTE CARRIER FAMILY 13 MEMBER 2"/>
    <property type="match status" value="1"/>
</dbReference>
<name>A0AAV7UBJ7_PLEWA</name>